<proteinExistence type="inferred from homology"/>
<dbReference type="InterPro" id="IPR018152">
    <property type="entry name" value="SOD_Cu/Zn_BS"/>
</dbReference>
<comment type="cofactor">
    <cofactor evidence="2">
        <name>Cu cation</name>
        <dbReference type="ChEBI" id="CHEBI:23378"/>
    </cofactor>
    <text evidence="2">Binds 1 copper ion per subunit.</text>
</comment>
<keyword evidence="5" id="KW-1185">Reference proteome</keyword>
<comment type="similarity">
    <text evidence="1 2">Belongs to the Cu-Zn superoxide dismutase family.</text>
</comment>
<dbReference type="InterPro" id="IPR024134">
    <property type="entry name" value="SOD_Cu/Zn_/chaperone"/>
</dbReference>
<organism evidence="4 5">
    <name type="scientific">Bartonella raoultii</name>
    <dbReference type="NCBI Taxonomy" id="1457020"/>
    <lineage>
        <taxon>Bacteria</taxon>
        <taxon>Pseudomonadati</taxon>
        <taxon>Pseudomonadota</taxon>
        <taxon>Alphaproteobacteria</taxon>
        <taxon>Hyphomicrobiales</taxon>
        <taxon>Bartonellaceae</taxon>
        <taxon>Bartonella</taxon>
    </lineage>
</organism>
<evidence type="ECO:0000313" key="4">
    <source>
        <dbReference type="EMBL" id="MBX4335756.1"/>
    </source>
</evidence>
<dbReference type="EMBL" id="JAIFRO010000003">
    <property type="protein sequence ID" value="MBX4335756.1"/>
    <property type="molecule type" value="Genomic_DNA"/>
</dbReference>
<reference evidence="4 5" key="1">
    <citation type="submission" date="2021-08" db="EMBL/GenBank/DDBJ databases">
        <title>Bartonella raoulti 094 sp. nov.</title>
        <authorList>
            <person name="Zgheib R."/>
            <person name="Hammoud A."/>
        </authorList>
    </citation>
    <scope>NUCLEOTIDE SEQUENCE [LARGE SCALE GENOMIC DNA]</scope>
    <source>
        <strain evidence="4 5">094</strain>
    </source>
</reference>
<dbReference type="SUPFAM" id="SSF49329">
    <property type="entry name" value="Cu,Zn superoxide dismutase-like"/>
    <property type="match status" value="1"/>
</dbReference>
<comment type="caution">
    <text evidence="4">The sequence shown here is derived from an EMBL/GenBank/DDBJ whole genome shotgun (WGS) entry which is preliminary data.</text>
</comment>
<dbReference type="PANTHER" id="PTHR10003">
    <property type="entry name" value="SUPEROXIDE DISMUTASE CU-ZN -RELATED"/>
    <property type="match status" value="1"/>
</dbReference>
<comment type="cofactor">
    <cofactor evidence="2">
        <name>Zn(2+)</name>
        <dbReference type="ChEBI" id="CHEBI:29105"/>
    </cofactor>
    <text evidence="2">Binds 1 zinc ion per subunit.</text>
</comment>
<comment type="function">
    <text evidence="2">Destroys radicals which are normally produced within the cells and which are toxic to biological systems.</text>
</comment>
<dbReference type="PROSITE" id="PS00332">
    <property type="entry name" value="SOD_CU_ZN_2"/>
    <property type="match status" value="1"/>
</dbReference>
<accession>A0ABS7I6I4</accession>
<gene>
    <name evidence="4" type="ORF">K3248_03995</name>
</gene>
<dbReference type="Proteomes" id="UP000746918">
    <property type="component" value="Unassembled WGS sequence"/>
</dbReference>
<keyword evidence="2" id="KW-0186">Copper</keyword>
<evidence type="ECO:0000259" key="3">
    <source>
        <dbReference type="Pfam" id="PF00080"/>
    </source>
</evidence>
<dbReference type="InterPro" id="IPR001424">
    <property type="entry name" value="SOD_Cu_Zn_dom"/>
</dbReference>
<evidence type="ECO:0000313" key="5">
    <source>
        <dbReference type="Proteomes" id="UP000746918"/>
    </source>
</evidence>
<keyword evidence="2" id="KW-0479">Metal-binding</keyword>
<dbReference type="InterPro" id="IPR036423">
    <property type="entry name" value="SOD-like_Cu/Zn_dom_sf"/>
</dbReference>
<keyword evidence="2" id="KW-0560">Oxidoreductase</keyword>
<dbReference type="PROSITE" id="PS00087">
    <property type="entry name" value="SOD_CU_ZN_1"/>
    <property type="match status" value="1"/>
</dbReference>
<feature type="domain" description="Superoxide dismutase copper/zinc binding" evidence="3">
    <location>
        <begin position="18"/>
        <end position="148"/>
    </location>
</feature>
<dbReference type="Pfam" id="PF00080">
    <property type="entry name" value="Sod_Cu"/>
    <property type="match status" value="1"/>
</dbReference>
<evidence type="ECO:0000256" key="1">
    <source>
        <dbReference type="ARBA" id="ARBA00010457"/>
    </source>
</evidence>
<name>A0ABS7I6I4_9HYPH</name>
<dbReference type="Gene3D" id="2.60.40.200">
    <property type="entry name" value="Superoxide dismutase, copper/zinc binding domain"/>
    <property type="match status" value="1"/>
</dbReference>
<dbReference type="EC" id="1.15.1.1" evidence="2"/>
<evidence type="ECO:0000256" key="2">
    <source>
        <dbReference type="RuleBase" id="RU000393"/>
    </source>
</evidence>
<protein>
    <recommendedName>
        <fullName evidence="2">Superoxide dismutase [Cu-Zn]</fullName>
        <ecNumber evidence="2">1.15.1.1</ecNumber>
    </recommendedName>
</protein>
<dbReference type="CDD" id="cd00305">
    <property type="entry name" value="Cu-Zn_Superoxide_Dismutase"/>
    <property type="match status" value="1"/>
</dbReference>
<sequence length="149" mass="16129">MQIKIYALKKNSIKKPIGTIKIEESPYGLIFVPHLFSLPVGLHGFHVHEYPSCDMKDGVIGGAAGGHYDPDHTKKHLGPYNIHGHLGDLPELYVDDNGKAMMSVLAPKIKKLAEIKERSLIIHLGGDNQSDHPLPLGGGGARLACGIIK</sequence>
<comment type="catalytic activity">
    <reaction evidence="2">
        <text>2 superoxide + 2 H(+) = H2O2 + O2</text>
        <dbReference type="Rhea" id="RHEA:20696"/>
        <dbReference type="ChEBI" id="CHEBI:15378"/>
        <dbReference type="ChEBI" id="CHEBI:15379"/>
        <dbReference type="ChEBI" id="CHEBI:16240"/>
        <dbReference type="ChEBI" id="CHEBI:18421"/>
        <dbReference type="EC" id="1.15.1.1"/>
    </reaction>
</comment>
<keyword evidence="2" id="KW-0862">Zinc</keyword>